<evidence type="ECO:0000313" key="1">
    <source>
        <dbReference type="EMBL" id="KAJ8444797.1"/>
    </source>
</evidence>
<sequence length="174" mass="19773">MKWCNTYEFVKDEYLAQGVSDHMPILLSLPNYPKPASTFRFCEMWGTDTLFLSIHNIKGASLEDIQQQLTQDPLNTQLQCLEEVARKEYLVVYGFKKVAKIMAEFYKNLLGKQDYTRSCVDPKVISARPVLATAQQWELSKPFTNSDIKQAMFSISISNSSGLDGFNSGFFKAS</sequence>
<dbReference type="Proteomes" id="UP001153076">
    <property type="component" value="Unassembled WGS sequence"/>
</dbReference>
<evidence type="ECO:0000313" key="2">
    <source>
        <dbReference type="Proteomes" id="UP001153076"/>
    </source>
</evidence>
<gene>
    <name evidence="1" type="ORF">Cgig2_014986</name>
</gene>
<keyword evidence="2" id="KW-1185">Reference proteome</keyword>
<proteinExistence type="predicted"/>
<reference evidence="1" key="1">
    <citation type="submission" date="2022-04" db="EMBL/GenBank/DDBJ databases">
        <title>Carnegiea gigantea Genome sequencing and assembly v2.</title>
        <authorList>
            <person name="Copetti D."/>
            <person name="Sanderson M.J."/>
            <person name="Burquez A."/>
            <person name="Wojciechowski M.F."/>
        </authorList>
    </citation>
    <scope>NUCLEOTIDE SEQUENCE</scope>
    <source>
        <strain evidence="1">SGP5-SGP5p</strain>
        <tissue evidence="1">Aerial part</tissue>
    </source>
</reference>
<name>A0A9Q1KLE4_9CARY</name>
<accession>A0A9Q1KLE4</accession>
<organism evidence="1 2">
    <name type="scientific">Carnegiea gigantea</name>
    <dbReference type="NCBI Taxonomy" id="171969"/>
    <lineage>
        <taxon>Eukaryota</taxon>
        <taxon>Viridiplantae</taxon>
        <taxon>Streptophyta</taxon>
        <taxon>Embryophyta</taxon>
        <taxon>Tracheophyta</taxon>
        <taxon>Spermatophyta</taxon>
        <taxon>Magnoliopsida</taxon>
        <taxon>eudicotyledons</taxon>
        <taxon>Gunneridae</taxon>
        <taxon>Pentapetalae</taxon>
        <taxon>Caryophyllales</taxon>
        <taxon>Cactineae</taxon>
        <taxon>Cactaceae</taxon>
        <taxon>Cactoideae</taxon>
        <taxon>Echinocereeae</taxon>
        <taxon>Carnegiea</taxon>
    </lineage>
</organism>
<comment type="caution">
    <text evidence="1">The sequence shown here is derived from an EMBL/GenBank/DDBJ whole genome shotgun (WGS) entry which is preliminary data.</text>
</comment>
<dbReference type="AlphaFoldDB" id="A0A9Q1KLE4"/>
<protein>
    <submittedName>
        <fullName evidence="1">Uncharacterized protein</fullName>
    </submittedName>
</protein>
<dbReference type="EMBL" id="JAKOGI010000087">
    <property type="protein sequence ID" value="KAJ8444797.1"/>
    <property type="molecule type" value="Genomic_DNA"/>
</dbReference>